<proteinExistence type="predicted"/>
<reference evidence="1" key="1">
    <citation type="submission" date="2018-07" db="EMBL/GenBank/DDBJ databases">
        <authorList>
            <person name="Quirk P.G."/>
            <person name="Krulwich T.A."/>
        </authorList>
    </citation>
    <scope>NUCLEOTIDE SEQUENCE</scope>
</reference>
<dbReference type="VEuPathDB" id="VectorBase:CSON002484"/>
<name>A0A336MQ78_CULSO</name>
<evidence type="ECO:0000313" key="1">
    <source>
        <dbReference type="EMBL" id="SSX30447.1"/>
    </source>
</evidence>
<organism evidence="1">
    <name type="scientific">Culicoides sonorensis</name>
    <name type="common">Biting midge</name>
    <dbReference type="NCBI Taxonomy" id="179676"/>
    <lineage>
        <taxon>Eukaryota</taxon>
        <taxon>Metazoa</taxon>
        <taxon>Ecdysozoa</taxon>
        <taxon>Arthropoda</taxon>
        <taxon>Hexapoda</taxon>
        <taxon>Insecta</taxon>
        <taxon>Pterygota</taxon>
        <taxon>Neoptera</taxon>
        <taxon>Endopterygota</taxon>
        <taxon>Diptera</taxon>
        <taxon>Nematocera</taxon>
        <taxon>Chironomoidea</taxon>
        <taxon>Ceratopogonidae</taxon>
        <taxon>Ceratopogoninae</taxon>
        <taxon>Culicoides</taxon>
        <taxon>Monoculicoides</taxon>
    </lineage>
</organism>
<gene>
    <name evidence="1" type="primary">CSON002484</name>
</gene>
<protein>
    <submittedName>
        <fullName evidence="1">CSON002484 protein</fullName>
    </submittedName>
</protein>
<dbReference type="AlphaFoldDB" id="A0A336MQ78"/>
<sequence>MNKKLIYFVRDMNHDIDNSQTSLHFTSIQLSNLYFQFCSNRGKPSTELVSLQLIKLILLRVCKTKYLDKKLKLV</sequence>
<dbReference type="EMBL" id="UFQT01001413">
    <property type="protein sequence ID" value="SSX30447.1"/>
    <property type="molecule type" value="Genomic_DNA"/>
</dbReference>
<accession>A0A336MQ78</accession>